<dbReference type="PANTHER" id="PTHR11102">
    <property type="entry name" value="SEL-1-LIKE PROTEIN"/>
    <property type="match status" value="1"/>
</dbReference>
<dbReference type="InterPro" id="IPR019734">
    <property type="entry name" value="TPR_rpt"/>
</dbReference>
<protein>
    <recommendedName>
        <fullName evidence="4">Tetratricopeptide repeat protein</fullName>
    </recommendedName>
</protein>
<evidence type="ECO:0008006" key="4">
    <source>
        <dbReference type="Google" id="ProtNLM"/>
    </source>
</evidence>
<dbReference type="Gene3D" id="1.25.40.10">
    <property type="entry name" value="Tetratricopeptide repeat domain"/>
    <property type="match status" value="2"/>
</dbReference>
<evidence type="ECO:0000313" key="3">
    <source>
        <dbReference type="Proteomes" id="UP001165079"/>
    </source>
</evidence>
<dbReference type="InterPro" id="IPR006597">
    <property type="entry name" value="Sel1-like"/>
</dbReference>
<sequence>MYRLYAEADRPRLEDLAADISADDDLPGAPKKDLIGAIIAGSTLATQQDTVTVAVALVRAVGRDDAGLVADRVRGLWVEACVAPTPMAPAPLERLGRLVAECDPLALEVHPAIHAVGAPRDPLPEYLPRAHDRQLRQIADRMLDGGGSRLVTLVGGSSTGKTRACWELVGHLEERDPGRWRLWHPYDPTRPEAALAALDRAGPHTIVWLNEAQFYLAPTEASLGERIAAGLRTLLYDRVRSPVLVLATLWPQYWDTLTARPEPGGTDRYPQTRELLAGTRVNVEDRFTAADVARLLGVGMDARMRQAAEHAPDGRITQYLAGAPELEDRYRTASPPVRAILQVAMDARRLGHPLALPHSLLERAAPGYLDDHDWDAIGEDWLEQALAYTAKPCKGTRGPLTRIRSRPSEPTSDSDQPSYRLADYLEQIGRHERAANYPPDSLWQAFATSITDLALQCSLGEHARQRGRYQHAIWFYTAAADQGASHALLALAQLRESAGDREGAEALYQQAVAQGRSYAVRALAQMRENAGDRESAEAYYRQAVDGGDTSALLNLAQLRENAGDRESAQAYYRQAVDGGDTFALQILALLREMSGDTAGAEACYQQAVDSGDINALVALAYFRERAGDAASAEALAIQAADDGHPHALLNLAQLRELSGDTAGAEALYQQAVDSGHIVALEVVAQFRERAGDAAGAEALAIQAADRGRLYPLLDLAELREARGDTSGALALAVLAAEYGLPGALVTMAQLREKSGDRVGAEALALQAADDGRPDALRELAELREESGDLGSAEALYQQAVDRGDSSALLKLAGLREKAGDAGATDRASRFGLTGAGEIATQLDFGP</sequence>
<feature type="region of interest" description="Disordered" evidence="1">
    <location>
        <begin position="397"/>
        <end position="417"/>
    </location>
</feature>
<dbReference type="PANTHER" id="PTHR11102:SF160">
    <property type="entry name" value="ERAD-ASSOCIATED E3 UBIQUITIN-PROTEIN LIGASE COMPONENT HRD3"/>
    <property type="match status" value="1"/>
</dbReference>
<dbReference type="EMBL" id="BSTX01000003">
    <property type="protein sequence ID" value="GLZ79498.1"/>
    <property type="molecule type" value="Genomic_DNA"/>
</dbReference>
<keyword evidence="3" id="KW-1185">Reference proteome</keyword>
<organism evidence="2 3">
    <name type="scientific">Actinorhabdospora filicis</name>
    <dbReference type="NCBI Taxonomy" id="1785913"/>
    <lineage>
        <taxon>Bacteria</taxon>
        <taxon>Bacillati</taxon>
        <taxon>Actinomycetota</taxon>
        <taxon>Actinomycetes</taxon>
        <taxon>Micromonosporales</taxon>
        <taxon>Micromonosporaceae</taxon>
        <taxon>Actinorhabdospora</taxon>
    </lineage>
</organism>
<proteinExistence type="predicted"/>
<name>A0A9W6SP10_9ACTN</name>
<dbReference type="Pfam" id="PF13176">
    <property type="entry name" value="TPR_7"/>
    <property type="match status" value="1"/>
</dbReference>
<evidence type="ECO:0000313" key="2">
    <source>
        <dbReference type="EMBL" id="GLZ79498.1"/>
    </source>
</evidence>
<reference evidence="2" key="1">
    <citation type="submission" date="2023-03" db="EMBL/GenBank/DDBJ databases">
        <title>Actinorhabdospora filicis NBRC 111898.</title>
        <authorList>
            <person name="Ichikawa N."/>
            <person name="Sato H."/>
            <person name="Tonouchi N."/>
        </authorList>
    </citation>
    <scope>NUCLEOTIDE SEQUENCE</scope>
    <source>
        <strain evidence="2">NBRC 111898</strain>
    </source>
</reference>
<evidence type="ECO:0000256" key="1">
    <source>
        <dbReference type="SAM" id="MobiDB-lite"/>
    </source>
</evidence>
<dbReference type="SMART" id="SM00028">
    <property type="entry name" value="TPR"/>
    <property type="match status" value="4"/>
</dbReference>
<dbReference type="InterPro" id="IPR011990">
    <property type="entry name" value="TPR-like_helical_dom_sf"/>
</dbReference>
<dbReference type="AlphaFoldDB" id="A0A9W6SP10"/>
<comment type="caution">
    <text evidence="2">The sequence shown here is derived from an EMBL/GenBank/DDBJ whole genome shotgun (WGS) entry which is preliminary data.</text>
</comment>
<accession>A0A9W6SP10</accession>
<dbReference type="SUPFAM" id="SSF81901">
    <property type="entry name" value="HCP-like"/>
    <property type="match status" value="3"/>
</dbReference>
<dbReference type="Pfam" id="PF13181">
    <property type="entry name" value="TPR_8"/>
    <property type="match status" value="1"/>
</dbReference>
<dbReference type="SMART" id="SM00671">
    <property type="entry name" value="SEL1"/>
    <property type="match status" value="6"/>
</dbReference>
<dbReference type="InterPro" id="IPR050767">
    <property type="entry name" value="Sel1_AlgK"/>
</dbReference>
<feature type="compositionally biased region" description="Polar residues" evidence="1">
    <location>
        <begin position="408"/>
        <end position="417"/>
    </location>
</feature>
<gene>
    <name evidence="2" type="ORF">Afil01_43050</name>
</gene>
<dbReference type="Proteomes" id="UP001165079">
    <property type="component" value="Unassembled WGS sequence"/>
</dbReference>